<dbReference type="PANTHER" id="PTHR37534">
    <property type="entry name" value="TRANSCRIPTIONAL ACTIVATOR PROTEIN UGA3"/>
    <property type="match status" value="1"/>
</dbReference>
<evidence type="ECO:0000256" key="3">
    <source>
        <dbReference type="ARBA" id="ARBA00023125"/>
    </source>
</evidence>
<reference evidence="8 9" key="1">
    <citation type="submission" date="2016-10" db="EMBL/GenBank/DDBJ databases">
        <title>Genome sequence of the ascomycete fungus Penicillium subrubescens.</title>
        <authorList>
            <person name="De Vries R.P."/>
            <person name="Peng M."/>
            <person name="Dilokpimol A."/>
            <person name="Hilden K."/>
            <person name="Makela M.R."/>
            <person name="Grigoriev I."/>
            <person name="Riley R."/>
            <person name="Granchi Z."/>
        </authorList>
    </citation>
    <scope>NUCLEOTIDE SEQUENCE [LARGE SCALE GENOMIC DNA]</scope>
    <source>
        <strain evidence="8 9">CBS 132785</strain>
    </source>
</reference>
<dbReference type="PANTHER" id="PTHR37534:SF8">
    <property type="entry name" value="ZN(II)2CYS6 TRANSCRIPTION FACTOR (EUROFUNG)"/>
    <property type="match status" value="1"/>
</dbReference>
<dbReference type="Pfam" id="PF00172">
    <property type="entry name" value="Zn_clus"/>
    <property type="match status" value="1"/>
</dbReference>
<dbReference type="CDD" id="cd00067">
    <property type="entry name" value="GAL4"/>
    <property type="match status" value="1"/>
</dbReference>
<keyword evidence="3" id="KW-0238">DNA-binding</keyword>
<evidence type="ECO:0000256" key="2">
    <source>
        <dbReference type="ARBA" id="ARBA00023015"/>
    </source>
</evidence>
<feature type="region of interest" description="Disordered" evidence="6">
    <location>
        <begin position="65"/>
        <end position="112"/>
    </location>
</feature>
<dbReference type="EMBL" id="MNBE01000598">
    <property type="protein sequence ID" value="OKP06380.1"/>
    <property type="molecule type" value="Genomic_DNA"/>
</dbReference>
<evidence type="ECO:0000313" key="9">
    <source>
        <dbReference type="Proteomes" id="UP000186955"/>
    </source>
</evidence>
<proteinExistence type="predicted"/>
<sequence>MDRGTYNPCYTCRNRRIQCDQSGVPCGKCQKAGLECLDKRPFKWVKGVAIRGKLQGHLYENANSSSSIAKDKSTGSAKPKRALVRASARRDQRFDSSGTTSSDSSSSSSPDLSLIIQDPTLSTLDKTSKYYIDYYNERICQLFIVYDTERNPFRSLIPLGLENPVLMKALLALAARHHVNKGQSFHEPESPTSPQLVNANRHALAFKHQAMEALSKSLSDPKLSKQDTTVASIFLLVFLDLLESGSDGWNYHLEGAKNLIASTYPQSGSQAGINHGPGQTVQEIRAFITKQIKVIETLGATFLRPKLLSYFASFEQQELQLQEEIESSFLGCPEYLLSAMQLLSMQRDSISEPNQLDQIAMEPHIKETKSLLEMVQNFDCYAWASGLPQSRTPSPSEIISLCSLSRSYKIGTVVYGRRILDAMTGEKTVLDDTVAELLGLIDSLQNDRIMFKCVLWPIFIAGLECQWQPQREFLIACAERFWDITNCLNAVNAAKILQEYWRQTDASGQAQSRWIFDIGRLGRDWLWI</sequence>
<gene>
    <name evidence="8" type="ORF">PENSUB_6370</name>
</gene>
<dbReference type="PROSITE" id="PS50048">
    <property type="entry name" value="ZN2_CY6_FUNGAL_2"/>
    <property type="match status" value="1"/>
</dbReference>
<comment type="subcellular location">
    <subcellularLocation>
        <location evidence="1">Nucleus</location>
    </subcellularLocation>
</comment>
<evidence type="ECO:0000256" key="6">
    <source>
        <dbReference type="SAM" id="MobiDB-lite"/>
    </source>
</evidence>
<protein>
    <submittedName>
        <fullName evidence="8">Acriflavine sensitivity control protein acr-2</fullName>
    </submittedName>
</protein>
<evidence type="ECO:0000256" key="5">
    <source>
        <dbReference type="ARBA" id="ARBA00023242"/>
    </source>
</evidence>
<dbReference type="SMART" id="SM00066">
    <property type="entry name" value="GAL4"/>
    <property type="match status" value="1"/>
</dbReference>
<dbReference type="Pfam" id="PF11951">
    <property type="entry name" value="Fungal_trans_2"/>
    <property type="match status" value="1"/>
</dbReference>
<dbReference type="Gene3D" id="4.10.240.10">
    <property type="entry name" value="Zn(2)-C6 fungal-type DNA-binding domain"/>
    <property type="match status" value="1"/>
</dbReference>
<dbReference type="GO" id="GO:0008270">
    <property type="term" value="F:zinc ion binding"/>
    <property type="evidence" value="ECO:0007669"/>
    <property type="project" value="InterPro"/>
</dbReference>
<feature type="domain" description="Zn(2)-C6 fungal-type" evidence="7">
    <location>
        <begin position="8"/>
        <end position="36"/>
    </location>
</feature>
<accession>A0A1Q5U1L9</accession>
<dbReference type="Proteomes" id="UP000186955">
    <property type="component" value="Unassembled WGS sequence"/>
</dbReference>
<dbReference type="InterPro" id="IPR021858">
    <property type="entry name" value="Fun_TF"/>
</dbReference>
<dbReference type="InterPro" id="IPR036864">
    <property type="entry name" value="Zn2-C6_fun-type_DNA-bd_sf"/>
</dbReference>
<dbReference type="GO" id="GO:0005634">
    <property type="term" value="C:nucleus"/>
    <property type="evidence" value="ECO:0007669"/>
    <property type="project" value="UniProtKB-SubCell"/>
</dbReference>
<dbReference type="InterPro" id="IPR001138">
    <property type="entry name" value="Zn2Cys6_DnaBD"/>
</dbReference>
<keyword evidence="2" id="KW-0805">Transcription regulation</keyword>
<dbReference type="GO" id="GO:0000976">
    <property type="term" value="F:transcription cis-regulatory region binding"/>
    <property type="evidence" value="ECO:0007669"/>
    <property type="project" value="TreeGrafter"/>
</dbReference>
<dbReference type="GO" id="GO:0045944">
    <property type="term" value="P:positive regulation of transcription by RNA polymerase II"/>
    <property type="evidence" value="ECO:0007669"/>
    <property type="project" value="TreeGrafter"/>
</dbReference>
<feature type="compositionally biased region" description="Low complexity" evidence="6">
    <location>
        <begin position="95"/>
        <end position="109"/>
    </location>
</feature>
<dbReference type="GO" id="GO:0000981">
    <property type="term" value="F:DNA-binding transcription factor activity, RNA polymerase II-specific"/>
    <property type="evidence" value="ECO:0007669"/>
    <property type="project" value="InterPro"/>
</dbReference>
<evidence type="ECO:0000313" key="8">
    <source>
        <dbReference type="EMBL" id="OKP06380.1"/>
    </source>
</evidence>
<comment type="caution">
    <text evidence="8">The sequence shown here is derived from an EMBL/GenBank/DDBJ whole genome shotgun (WGS) entry which is preliminary data.</text>
</comment>
<organism evidence="8 9">
    <name type="scientific">Penicillium subrubescens</name>
    <dbReference type="NCBI Taxonomy" id="1316194"/>
    <lineage>
        <taxon>Eukaryota</taxon>
        <taxon>Fungi</taxon>
        <taxon>Dikarya</taxon>
        <taxon>Ascomycota</taxon>
        <taxon>Pezizomycotina</taxon>
        <taxon>Eurotiomycetes</taxon>
        <taxon>Eurotiomycetidae</taxon>
        <taxon>Eurotiales</taxon>
        <taxon>Aspergillaceae</taxon>
        <taxon>Penicillium</taxon>
    </lineage>
</organism>
<evidence type="ECO:0000256" key="4">
    <source>
        <dbReference type="ARBA" id="ARBA00023163"/>
    </source>
</evidence>
<dbReference type="OrthoDB" id="5130013at2759"/>
<evidence type="ECO:0000259" key="7">
    <source>
        <dbReference type="PROSITE" id="PS50048"/>
    </source>
</evidence>
<keyword evidence="9" id="KW-1185">Reference proteome</keyword>
<evidence type="ECO:0000256" key="1">
    <source>
        <dbReference type="ARBA" id="ARBA00004123"/>
    </source>
</evidence>
<name>A0A1Q5U1L9_9EURO</name>
<dbReference type="SUPFAM" id="SSF57701">
    <property type="entry name" value="Zn2/Cys6 DNA-binding domain"/>
    <property type="match status" value="1"/>
</dbReference>
<dbReference type="PROSITE" id="PS00463">
    <property type="entry name" value="ZN2_CY6_FUNGAL_1"/>
    <property type="match status" value="1"/>
</dbReference>
<keyword evidence="4" id="KW-0804">Transcription</keyword>
<keyword evidence="5" id="KW-0539">Nucleus</keyword>
<dbReference type="AlphaFoldDB" id="A0A1Q5U1L9"/>